<dbReference type="EMBL" id="MJIH01000001">
    <property type="protein sequence ID" value="OLR65228.1"/>
    <property type="molecule type" value="Genomic_DNA"/>
</dbReference>
<dbReference type="PANTHER" id="PTHR12993:SF11">
    <property type="entry name" value="N-ACETYLGLUCOSAMINYL-PHOSPHATIDYLINOSITOL DE-N-ACETYLASE"/>
    <property type="match status" value="1"/>
</dbReference>
<dbReference type="InterPro" id="IPR024078">
    <property type="entry name" value="LmbE-like_dom_sf"/>
</dbReference>
<dbReference type="InterPro" id="IPR003737">
    <property type="entry name" value="GlcNAc_PI_deacetylase-related"/>
</dbReference>
<evidence type="ECO:0000313" key="2">
    <source>
        <dbReference type="Proteomes" id="UP000187166"/>
    </source>
</evidence>
<comment type="caution">
    <text evidence="1">The sequence shown here is derived from an EMBL/GenBank/DDBJ whole genome shotgun (WGS) entry which is preliminary data.</text>
</comment>
<organism evidence="1 2">
    <name type="scientific">Peptoniphilus porci</name>
    <dbReference type="NCBI Taxonomy" id="2652280"/>
    <lineage>
        <taxon>Bacteria</taxon>
        <taxon>Bacillati</taxon>
        <taxon>Bacillota</taxon>
        <taxon>Tissierellia</taxon>
        <taxon>Tissierellales</taxon>
        <taxon>Peptoniphilaceae</taxon>
        <taxon>Peptoniphilus</taxon>
    </lineage>
</organism>
<evidence type="ECO:0000313" key="1">
    <source>
        <dbReference type="EMBL" id="OLR65228.1"/>
    </source>
</evidence>
<keyword evidence="2" id="KW-1185">Reference proteome</keyword>
<reference evidence="1 2" key="1">
    <citation type="journal article" date="2016" name="Appl. Environ. Microbiol.">
        <title>Function and Phylogeny of Bacterial Butyryl Coenzyme A:Acetate Transferases and Their Diversity in the Proximal Colon of Swine.</title>
        <authorList>
            <person name="Trachsel J."/>
            <person name="Bayles D.O."/>
            <person name="Looft T."/>
            <person name="Levine U.Y."/>
            <person name="Allen H.K."/>
        </authorList>
    </citation>
    <scope>NUCLEOTIDE SEQUENCE [LARGE SCALE GENOMIC DNA]</scope>
    <source>
        <strain evidence="1 2">35-6-1</strain>
    </source>
</reference>
<dbReference type="Proteomes" id="UP000187166">
    <property type="component" value="Unassembled WGS sequence"/>
</dbReference>
<gene>
    <name evidence="1" type="ORF">BIV18_06735</name>
</gene>
<protein>
    <submittedName>
        <fullName evidence="1">LmbE family protein</fullName>
    </submittedName>
</protein>
<name>A0A1U7M0U6_9FIRM</name>
<dbReference type="PANTHER" id="PTHR12993">
    <property type="entry name" value="N-ACETYLGLUCOSAMINYL-PHOSPHATIDYLINOSITOL DE-N-ACETYLASE-RELATED"/>
    <property type="match status" value="1"/>
</dbReference>
<dbReference type="SUPFAM" id="SSF102588">
    <property type="entry name" value="LmbE-like"/>
    <property type="match status" value="1"/>
</dbReference>
<accession>A0A1U7M0U6</accession>
<dbReference type="GO" id="GO:0016811">
    <property type="term" value="F:hydrolase activity, acting on carbon-nitrogen (but not peptide) bonds, in linear amides"/>
    <property type="evidence" value="ECO:0007669"/>
    <property type="project" value="TreeGrafter"/>
</dbReference>
<proteinExistence type="predicted"/>
<sequence length="242" mass="27834">MKSNKNLLVVSAHAADYVWRSGGTIARYIDEGANVSVLVLSYGTRGESNDLWRKEGISYEEVKEIRKSETEKAASILGVKDIEFWDLEDYPMVLGRKEQDKLAKIIRQKRPDTIITHGEYDYLNPDHNDVYDFVLRSSIMANSRGVQIEGLEVTKQMRLLGFEPHQTEMSNFKPDVIVDITDAFEKKVKAMECFKAQGHLIEYYKQRAIMRGNHARRVSGNSDYQYAETFCTHFPLVIDILD</sequence>
<dbReference type="AlphaFoldDB" id="A0A1U7M0U6"/>
<dbReference type="STRING" id="1465756.BIV18_06735"/>
<dbReference type="Pfam" id="PF02585">
    <property type="entry name" value="PIG-L"/>
    <property type="match status" value="1"/>
</dbReference>
<dbReference type="Gene3D" id="3.40.50.10320">
    <property type="entry name" value="LmbE-like"/>
    <property type="match status" value="1"/>
</dbReference>